<dbReference type="VEuPathDB" id="VectorBase:CSON015098"/>
<dbReference type="InterPro" id="IPR042099">
    <property type="entry name" value="ANL_N_sf"/>
</dbReference>
<evidence type="ECO:0000259" key="3">
    <source>
        <dbReference type="Pfam" id="PF13193"/>
    </source>
</evidence>
<dbReference type="PROSITE" id="PS00455">
    <property type="entry name" value="AMP_BINDING"/>
    <property type="match status" value="1"/>
</dbReference>
<dbReference type="CDD" id="cd05941">
    <property type="entry name" value="MCS"/>
    <property type="match status" value="1"/>
</dbReference>
<dbReference type="Gene3D" id="3.30.300.30">
    <property type="match status" value="1"/>
</dbReference>
<feature type="domain" description="AMP-dependent synthetase/ligase" evidence="2">
    <location>
        <begin position="95"/>
        <end position="512"/>
    </location>
</feature>
<dbReference type="Pfam" id="PF00501">
    <property type="entry name" value="AMP-binding"/>
    <property type="match status" value="1"/>
</dbReference>
<dbReference type="EMBL" id="UFQT01000092">
    <property type="protein sequence ID" value="SSX19573.1"/>
    <property type="molecule type" value="Genomic_DNA"/>
</dbReference>
<dbReference type="SUPFAM" id="SSF56801">
    <property type="entry name" value="Acetyl-CoA synthetase-like"/>
    <property type="match status" value="1"/>
</dbReference>
<dbReference type="Pfam" id="PF13193">
    <property type="entry name" value="AMP-binding_C"/>
    <property type="match status" value="1"/>
</dbReference>
<gene>
    <name evidence="4" type="primary">CSON015098</name>
</gene>
<evidence type="ECO:0000259" key="2">
    <source>
        <dbReference type="Pfam" id="PF00501"/>
    </source>
</evidence>
<reference evidence="4" key="1">
    <citation type="submission" date="2018-07" db="EMBL/GenBank/DDBJ databases">
        <authorList>
            <person name="Quirk P.G."/>
            <person name="Krulwich T.A."/>
        </authorList>
    </citation>
    <scope>NUCLEOTIDE SEQUENCE</scope>
</reference>
<dbReference type="OMA" id="CIISAEG"/>
<proteinExistence type="inferred from homology"/>
<organism evidence="4">
    <name type="scientific">Culicoides sonorensis</name>
    <name type="common">Biting midge</name>
    <dbReference type="NCBI Taxonomy" id="179676"/>
    <lineage>
        <taxon>Eukaryota</taxon>
        <taxon>Metazoa</taxon>
        <taxon>Ecdysozoa</taxon>
        <taxon>Arthropoda</taxon>
        <taxon>Hexapoda</taxon>
        <taxon>Insecta</taxon>
        <taxon>Pterygota</taxon>
        <taxon>Neoptera</taxon>
        <taxon>Endopterygota</taxon>
        <taxon>Diptera</taxon>
        <taxon>Nematocera</taxon>
        <taxon>Chironomoidea</taxon>
        <taxon>Ceratopogonidae</taxon>
        <taxon>Ceratopogoninae</taxon>
        <taxon>Culicoides</taxon>
        <taxon>Monoculicoides</taxon>
    </lineage>
</organism>
<name>A0A336LS73_CULSO</name>
<sequence>MFLRRSRTITNYFNVCALNNINNGKTCRQNLIITEKSYKCLYSTNTAPINSATRSQQTVSDEFNEVDYVKRLKKKFEDETRDNGIIPPFKRALLFGSKIAVKDAKGETSFARLFLGAKKLSVKISNICGSGASARVCFLCPNDVQYVLAQWATWFSGQIAVPLSPRHPVELLEYYVNDCDASLLVCAAELEHILEPIAKKFNKPIIFVERSDIPEMTEGTTSLLDPKAENVVQLSQSNLVITGAQNSKFYADSKAMILYTSGTTGRPKGVVLTHKNLNAQITSLTNAWHIDDKDTVLHVLPLHHFHGVVNGLVCPLNVGSKLIMLPQFESSNVWTYLLNVNMPMRDRISLFMAVPTIYSLLIQEYDKIFSQNSQMTEYIKSHCKNKIRLMISGSAPLPETVFNRWYEITGHKLLERYGMTEIGMALSNPYIQDKARDRRPGTVGNPLPFVEVKITESGNPKNTLIQRKGERGRGFWNKIDTPLFDVSPQAEPSEPISGDLYIRGPTVFQEYWNKPEETKKEFVDGWFKTGDTAGYENGYFKILGRSSVDIIKSGGYKLSALEIESKLLEHPKILDVAVLALPDETWGSKVAALVVCRNQEEEIDVNELKEWSKSKIPSYSFPTVIKFTKLIPKNAMGKVNKRDLIKEFSEKKEPVEAPQ</sequence>
<dbReference type="InterPro" id="IPR025110">
    <property type="entry name" value="AMP-bd_C"/>
</dbReference>
<dbReference type="PANTHER" id="PTHR43201">
    <property type="entry name" value="ACYL-COA SYNTHETASE"/>
    <property type="match status" value="1"/>
</dbReference>
<dbReference type="Gene3D" id="3.40.50.12780">
    <property type="entry name" value="N-terminal domain of ligase-like"/>
    <property type="match status" value="1"/>
</dbReference>
<dbReference type="PANTHER" id="PTHR43201:SF8">
    <property type="entry name" value="ACYL-COA SYNTHETASE FAMILY MEMBER 3"/>
    <property type="match status" value="1"/>
</dbReference>
<accession>A0A336LS73</accession>
<dbReference type="AlphaFoldDB" id="A0A336LS73"/>
<dbReference type="GO" id="GO:0031956">
    <property type="term" value="F:medium-chain fatty acid-CoA ligase activity"/>
    <property type="evidence" value="ECO:0007669"/>
    <property type="project" value="TreeGrafter"/>
</dbReference>
<dbReference type="InterPro" id="IPR020845">
    <property type="entry name" value="AMP-binding_CS"/>
</dbReference>
<evidence type="ECO:0000313" key="4">
    <source>
        <dbReference type="EMBL" id="SSX19573.1"/>
    </source>
</evidence>
<dbReference type="GO" id="GO:0006631">
    <property type="term" value="P:fatty acid metabolic process"/>
    <property type="evidence" value="ECO:0007669"/>
    <property type="project" value="TreeGrafter"/>
</dbReference>
<feature type="domain" description="AMP-binding enzyme C-terminal" evidence="3">
    <location>
        <begin position="562"/>
        <end position="638"/>
    </location>
</feature>
<evidence type="ECO:0000256" key="1">
    <source>
        <dbReference type="ARBA" id="ARBA00006432"/>
    </source>
</evidence>
<dbReference type="InterPro" id="IPR000873">
    <property type="entry name" value="AMP-dep_synth/lig_dom"/>
</dbReference>
<protein>
    <submittedName>
        <fullName evidence="4">CSON015098 protein</fullName>
    </submittedName>
</protein>
<comment type="similarity">
    <text evidence="1">Belongs to the ATP-dependent AMP-binding enzyme family.</text>
</comment>
<dbReference type="InterPro" id="IPR045851">
    <property type="entry name" value="AMP-bd_C_sf"/>
</dbReference>